<evidence type="ECO:0000313" key="3">
    <source>
        <dbReference type="Proteomes" id="UP000516173"/>
    </source>
</evidence>
<feature type="domain" description="Beta-lactamase-related" evidence="1">
    <location>
        <begin position="9"/>
        <end position="334"/>
    </location>
</feature>
<name>A0A7G1KLT9_9NOCA</name>
<organism evidence="2 3">
    <name type="scientific">Nocardia wallacei</name>
    <dbReference type="NCBI Taxonomy" id="480035"/>
    <lineage>
        <taxon>Bacteria</taxon>
        <taxon>Bacillati</taxon>
        <taxon>Actinomycetota</taxon>
        <taxon>Actinomycetes</taxon>
        <taxon>Mycobacteriales</taxon>
        <taxon>Nocardiaceae</taxon>
        <taxon>Nocardia</taxon>
    </lineage>
</organism>
<dbReference type="InterPro" id="IPR012338">
    <property type="entry name" value="Beta-lactam/transpept-like"/>
</dbReference>
<proteinExistence type="predicted"/>
<accession>A0A7G1KLT9</accession>
<dbReference type="InterPro" id="IPR050491">
    <property type="entry name" value="AmpC-like"/>
</dbReference>
<dbReference type="AlphaFoldDB" id="A0A7G1KLT9"/>
<reference evidence="2 3" key="1">
    <citation type="submission" date="2020-08" db="EMBL/GenBank/DDBJ databases">
        <title>Genome Sequencing of Nocardia wallacei strain FMUON74 and assembly.</title>
        <authorList>
            <person name="Toyokawa M."/>
            <person name="Uesaka K."/>
        </authorList>
    </citation>
    <scope>NUCLEOTIDE SEQUENCE [LARGE SCALE GENOMIC DNA]</scope>
    <source>
        <strain evidence="2 3">FMUON74</strain>
    </source>
</reference>
<dbReference type="SUPFAM" id="SSF56601">
    <property type="entry name" value="beta-lactamase/transpeptidase-like"/>
    <property type="match status" value="1"/>
</dbReference>
<dbReference type="Pfam" id="PF00144">
    <property type="entry name" value="Beta-lactamase"/>
    <property type="match status" value="1"/>
</dbReference>
<evidence type="ECO:0000313" key="2">
    <source>
        <dbReference type="EMBL" id="BCK56020.1"/>
    </source>
</evidence>
<keyword evidence="3" id="KW-1185">Reference proteome</keyword>
<protein>
    <recommendedName>
        <fullName evidence="1">Beta-lactamase-related domain-containing protein</fullName>
    </recommendedName>
</protein>
<dbReference type="PANTHER" id="PTHR46825:SF9">
    <property type="entry name" value="BETA-LACTAMASE-RELATED DOMAIN-CONTAINING PROTEIN"/>
    <property type="match status" value="1"/>
</dbReference>
<evidence type="ECO:0000259" key="1">
    <source>
        <dbReference type="Pfam" id="PF00144"/>
    </source>
</evidence>
<dbReference type="Gene3D" id="3.40.710.10">
    <property type="entry name" value="DD-peptidase/beta-lactamase superfamily"/>
    <property type="match status" value="1"/>
</dbReference>
<dbReference type="Proteomes" id="UP000516173">
    <property type="component" value="Chromosome"/>
</dbReference>
<dbReference type="InterPro" id="IPR001466">
    <property type="entry name" value="Beta-lactam-related"/>
</dbReference>
<dbReference type="EMBL" id="AP023396">
    <property type="protein sequence ID" value="BCK56020.1"/>
    <property type="molecule type" value="Genomic_DNA"/>
</dbReference>
<dbReference type="PANTHER" id="PTHR46825">
    <property type="entry name" value="D-ALANYL-D-ALANINE-CARBOXYPEPTIDASE/ENDOPEPTIDASE AMPH"/>
    <property type="match status" value="1"/>
</dbReference>
<sequence length="474" mass="52031">MANEDSDLAQHVAALFGRRPVVGGVVAVVHDGVVEYVRHGWADIAERRPATEHTVFRIASITKTFTAIAIMQLWERGLLDLDAPVRNYLRGYRLAPTDPEFGPVTVRHLLTHTSGIGETAHPWRVLGPDFGESVPPGAPVTPLADYYRQGLRVDAEPGTRWTYTNHGFATLGQVVADITGVAFADYLHTHIFQALGMFDTTMVSGEVSTRDRATGYTLGARGPVPVTHREMITAPASSAYSTAHDMTRYLAALLNGGRNDHGRILQSDTLATMFAPHYQPDPRIPGIGLGLFRGLVGDRSVVEHQGILPGFNAQMWLSPADRTGVLSLVTGGHRALLWLPAETSTLLHQVLGVQEPRIRTDVPHRPEVWPDICGSYRLPGSLTDVRARGMVGAGAEVRISGGRPVLRVLTPIPALLRGLPLHPDDRDDPWAYRLDLTRFGLGTGRILFGRDARTGRHTMYFDLHPLTMERRKRG</sequence>
<gene>
    <name evidence="2" type="ORF">NWFMUON74_37920</name>
</gene>
<dbReference type="KEGG" id="nwl:NWFMUON74_37920"/>